<name>A0A564YL89_HYMDI</name>
<organism evidence="1 2">
    <name type="scientific">Hymenolepis diminuta</name>
    <name type="common">Rat tapeworm</name>
    <dbReference type="NCBI Taxonomy" id="6216"/>
    <lineage>
        <taxon>Eukaryota</taxon>
        <taxon>Metazoa</taxon>
        <taxon>Spiralia</taxon>
        <taxon>Lophotrochozoa</taxon>
        <taxon>Platyhelminthes</taxon>
        <taxon>Cestoda</taxon>
        <taxon>Eucestoda</taxon>
        <taxon>Cyclophyllidea</taxon>
        <taxon>Hymenolepididae</taxon>
        <taxon>Hymenolepis</taxon>
    </lineage>
</organism>
<proteinExistence type="predicted"/>
<gene>
    <name evidence="1" type="ORF">WMSIL1_LOCUS7399</name>
</gene>
<protein>
    <submittedName>
        <fullName evidence="1">Uncharacterized protein</fullName>
    </submittedName>
</protein>
<evidence type="ECO:0000313" key="1">
    <source>
        <dbReference type="EMBL" id="VUZ48032.1"/>
    </source>
</evidence>
<reference evidence="1 2" key="1">
    <citation type="submission" date="2019-07" db="EMBL/GenBank/DDBJ databases">
        <authorList>
            <person name="Jastrzebski P J."/>
            <person name="Paukszto L."/>
            <person name="Jastrzebski P J."/>
        </authorList>
    </citation>
    <scope>NUCLEOTIDE SEQUENCE [LARGE SCALE GENOMIC DNA]</scope>
    <source>
        <strain evidence="1 2">WMS-il1</strain>
    </source>
</reference>
<keyword evidence="2" id="KW-1185">Reference proteome</keyword>
<dbReference type="Proteomes" id="UP000321570">
    <property type="component" value="Unassembled WGS sequence"/>
</dbReference>
<dbReference type="EMBL" id="CABIJS010000256">
    <property type="protein sequence ID" value="VUZ48032.1"/>
    <property type="molecule type" value="Genomic_DNA"/>
</dbReference>
<accession>A0A564YL89</accession>
<dbReference type="AlphaFoldDB" id="A0A564YL89"/>
<sequence>MCEIVNIVTPGSLQINMVCPQVAHPHRSEKLTKCTSDDSCRGTADSATLENQFCPHHPFLFLQPSPPIKAHIQLCPYAPSSE</sequence>
<evidence type="ECO:0000313" key="2">
    <source>
        <dbReference type="Proteomes" id="UP000321570"/>
    </source>
</evidence>